<organism evidence="3 4">
    <name type="scientific">Austropuccinia psidii MF-1</name>
    <dbReference type="NCBI Taxonomy" id="1389203"/>
    <lineage>
        <taxon>Eukaryota</taxon>
        <taxon>Fungi</taxon>
        <taxon>Dikarya</taxon>
        <taxon>Basidiomycota</taxon>
        <taxon>Pucciniomycotina</taxon>
        <taxon>Pucciniomycetes</taxon>
        <taxon>Pucciniales</taxon>
        <taxon>Sphaerophragmiaceae</taxon>
        <taxon>Austropuccinia</taxon>
    </lineage>
</organism>
<accession>A0A9Q3GRB9</accession>
<feature type="domain" description="Cyclin-like" evidence="2">
    <location>
        <begin position="159"/>
        <end position="261"/>
    </location>
</feature>
<comment type="similarity">
    <text evidence="1">Belongs to the cyclin family.</text>
</comment>
<dbReference type="InterPro" id="IPR043198">
    <property type="entry name" value="Cyclin/Ssn8"/>
</dbReference>
<sequence length="497" mass="56148">MVEMLPNPRSFTDEADVQYCWRRLRRHWIRCGLLSSKSISEFRRRVCVDILSCFALPNSPSARSLVDLRLGPHGTGLTEYSVSLLFSPIKHQHFNPREYLINSIDSFPSDYQSTSQGPSSVIKRYRPYFSVEEVLEMIRIQSGKLPLSRIEAIRQQACVFIDKVGSRLGFPRRTIACAQLLYHRFHLFFSFTEFNPYDVSIAALWLASKLEDTIKKLREIQLVAWLIRNIQEGGNGLGEPKASIIDSERHRLSGIERLLLETVCFDFGAGKPFGARDVFGYVVGVGQRMCASQALLQLSFRLAIDSHRTLVGLTFPPHVIALACLYLASFLQTTPEESARFGAGWWTLYEAEIEDIDDICHQILDLLISLSSALRSNQSPSSPSDTKPMRANSHVVSHTMATPCPGAAELTRLKICLREIENDRRERQIEPVRRQVAGKAMNAFDECRANGKEWLGRDDVTVRFIFGDSVPVDVPLQNESLQHNSYEAPVVSATPNE</sequence>
<dbReference type="InterPro" id="IPR006671">
    <property type="entry name" value="Cyclin_N"/>
</dbReference>
<evidence type="ECO:0000313" key="3">
    <source>
        <dbReference type="EMBL" id="MBW0476352.1"/>
    </source>
</evidence>
<comment type="caution">
    <text evidence="3">The sequence shown here is derived from an EMBL/GenBank/DDBJ whole genome shotgun (WGS) entry which is preliminary data.</text>
</comment>
<gene>
    <name evidence="3" type="ORF">O181_016067</name>
</gene>
<dbReference type="PANTHER" id="PTHR10026">
    <property type="entry name" value="CYCLIN"/>
    <property type="match status" value="1"/>
</dbReference>
<dbReference type="Proteomes" id="UP000765509">
    <property type="component" value="Unassembled WGS sequence"/>
</dbReference>
<dbReference type="SMART" id="SM00385">
    <property type="entry name" value="CYCLIN"/>
    <property type="match status" value="2"/>
</dbReference>
<dbReference type="SUPFAM" id="SSF47954">
    <property type="entry name" value="Cyclin-like"/>
    <property type="match status" value="2"/>
</dbReference>
<proteinExistence type="inferred from homology"/>
<dbReference type="GO" id="GO:0006357">
    <property type="term" value="P:regulation of transcription by RNA polymerase II"/>
    <property type="evidence" value="ECO:0007669"/>
    <property type="project" value="InterPro"/>
</dbReference>
<dbReference type="OrthoDB" id="25002at2759"/>
<evidence type="ECO:0000256" key="1">
    <source>
        <dbReference type="RuleBase" id="RU000383"/>
    </source>
</evidence>
<dbReference type="FunFam" id="1.10.472.10:FF:000111">
    <property type="entry name" value="Unplaced genomic scaffold supercont1.6, whole genome shotgun sequence"/>
    <property type="match status" value="1"/>
</dbReference>
<dbReference type="Gene3D" id="1.10.472.10">
    <property type="entry name" value="Cyclin-like"/>
    <property type="match status" value="2"/>
</dbReference>
<reference evidence="3" key="1">
    <citation type="submission" date="2021-03" db="EMBL/GenBank/DDBJ databases">
        <title>Draft genome sequence of rust myrtle Austropuccinia psidii MF-1, a brazilian biotype.</title>
        <authorList>
            <person name="Quecine M.C."/>
            <person name="Pachon D.M.R."/>
            <person name="Bonatelli M.L."/>
            <person name="Correr F.H."/>
            <person name="Franceschini L.M."/>
            <person name="Leite T.F."/>
            <person name="Margarido G.R.A."/>
            <person name="Almeida C.A."/>
            <person name="Ferrarezi J.A."/>
            <person name="Labate C.A."/>
        </authorList>
    </citation>
    <scope>NUCLEOTIDE SEQUENCE</scope>
    <source>
        <strain evidence="3">MF-1</strain>
    </source>
</reference>
<dbReference type="InterPro" id="IPR013763">
    <property type="entry name" value="Cyclin-like_dom"/>
</dbReference>
<keyword evidence="4" id="KW-1185">Reference proteome</keyword>
<evidence type="ECO:0000313" key="4">
    <source>
        <dbReference type="Proteomes" id="UP000765509"/>
    </source>
</evidence>
<dbReference type="AlphaFoldDB" id="A0A9Q3GRB9"/>
<dbReference type="InterPro" id="IPR036915">
    <property type="entry name" value="Cyclin-like_sf"/>
</dbReference>
<dbReference type="Pfam" id="PF00134">
    <property type="entry name" value="Cyclin_N"/>
    <property type="match status" value="1"/>
</dbReference>
<dbReference type="CDD" id="cd20546">
    <property type="entry name" value="CYCLIN_SpCG1C_ScCTK2-like_rpt2"/>
    <property type="match status" value="1"/>
</dbReference>
<keyword evidence="1" id="KW-0195">Cyclin</keyword>
<protein>
    <recommendedName>
        <fullName evidence="2">Cyclin-like domain-containing protein</fullName>
    </recommendedName>
</protein>
<name>A0A9Q3GRB9_9BASI</name>
<dbReference type="EMBL" id="AVOT02004435">
    <property type="protein sequence ID" value="MBW0476352.1"/>
    <property type="molecule type" value="Genomic_DNA"/>
</dbReference>
<feature type="domain" description="Cyclin-like" evidence="2">
    <location>
        <begin position="280"/>
        <end position="365"/>
    </location>
</feature>
<evidence type="ECO:0000259" key="2">
    <source>
        <dbReference type="SMART" id="SM00385"/>
    </source>
</evidence>
<dbReference type="GO" id="GO:0016538">
    <property type="term" value="F:cyclin-dependent protein serine/threonine kinase regulator activity"/>
    <property type="evidence" value="ECO:0007669"/>
    <property type="project" value="InterPro"/>
</dbReference>